<dbReference type="PANTHER" id="PTHR21310">
    <property type="entry name" value="AMINOGLYCOSIDE PHOSPHOTRANSFERASE-RELATED-RELATED"/>
    <property type="match status" value="1"/>
</dbReference>
<organism evidence="2 3">
    <name type="scientific">Lophiotrema nucula</name>
    <dbReference type="NCBI Taxonomy" id="690887"/>
    <lineage>
        <taxon>Eukaryota</taxon>
        <taxon>Fungi</taxon>
        <taxon>Dikarya</taxon>
        <taxon>Ascomycota</taxon>
        <taxon>Pezizomycotina</taxon>
        <taxon>Dothideomycetes</taxon>
        <taxon>Pleosporomycetidae</taxon>
        <taxon>Pleosporales</taxon>
        <taxon>Lophiotremataceae</taxon>
        <taxon>Lophiotrema</taxon>
    </lineage>
</organism>
<name>A0A6A5YDW7_9PLEO</name>
<evidence type="ECO:0000313" key="2">
    <source>
        <dbReference type="EMBL" id="KAF2105296.1"/>
    </source>
</evidence>
<dbReference type="Pfam" id="PF01636">
    <property type="entry name" value="APH"/>
    <property type="match status" value="1"/>
</dbReference>
<dbReference type="InterPro" id="IPR011009">
    <property type="entry name" value="Kinase-like_dom_sf"/>
</dbReference>
<sequence length="363" mass="41150">MRTRAALLEKHFGTSDLEEVRALGWARKDYPAEDFVSVKFPYTAPGVTDIPTIKETLSHGVYLTREYARNAYVFKVLDKYAVKISQHEVLLQEAEDLLFLEKIPQLNTPKVFSAFVEQEPDGSRKRYCLVMEYIPGPNFREIWGELDETGKVLLGTRIGEQLKGLRSVSQETDSPFYGRVNGKGWSPWIGFLPQNQGGLAGPYSTHKELMANVAEKAERNVAYGYHNCTVIPQSTEDALANLTNGCRNCSLEDQRPVLTHLQLEPQHIILRPNDKGDYDIFIIDWEYMGWLPAWIQGVVLEHHLTWYVGDRLVDFPGQIAVYFGDPGDEDLLLDSILKGTGPINRELVGIMGKCMKEIPLDFI</sequence>
<dbReference type="Proteomes" id="UP000799770">
    <property type="component" value="Unassembled WGS sequence"/>
</dbReference>
<reference evidence="2" key="1">
    <citation type="journal article" date="2020" name="Stud. Mycol.">
        <title>101 Dothideomycetes genomes: a test case for predicting lifestyles and emergence of pathogens.</title>
        <authorList>
            <person name="Haridas S."/>
            <person name="Albert R."/>
            <person name="Binder M."/>
            <person name="Bloem J."/>
            <person name="Labutti K."/>
            <person name="Salamov A."/>
            <person name="Andreopoulos B."/>
            <person name="Baker S."/>
            <person name="Barry K."/>
            <person name="Bills G."/>
            <person name="Bluhm B."/>
            <person name="Cannon C."/>
            <person name="Castanera R."/>
            <person name="Culley D."/>
            <person name="Daum C."/>
            <person name="Ezra D."/>
            <person name="Gonzalez J."/>
            <person name="Henrissat B."/>
            <person name="Kuo A."/>
            <person name="Liang C."/>
            <person name="Lipzen A."/>
            <person name="Lutzoni F."/>
            <person name="Magnuson J."/>
            <person name="Mondo S."/>
            <person name="Nolan M."/>
            <person name="Ohm R."/>
            <person name="Pangilinan J."/>
            <person name="Park H.-J."/>
            <person name="Ramirez L."/>
            <person name="Alfaro M."/>
            <person name="Sun H."/>
            <person name="Tritt A."/>
            <person name="Yoshinaga Y."/>
            <person name="Zwiers L.-H."/>
            <person name="Turgeon B."/>
            <person name="Goodwin S."/>
            <person name="Spatafora J."/>
            <person name="Crous P."/>
            <person name="Grigoriev I."/>
        </authorList>
    </citation>
    <scope>NUCLEOTIDE SEQUENCE</scope>
    <source>
        <strain evidence="2">CBS 627.86</strain>
    </source>
</reference>
<dbReference type="InterPro" id="IPR002575">
    <property type="entry name" value="Aminoglycoside_PTrfase"/>
</dbReference>
<dbReference type="PANTHER" id="PTHR21310:SF48">
    <property type="entry name" value="AMINOGLYCOSIDE PHOSPHOTRANSFERASE DOMAIN-CONTAINING PROTEIN"/>
    <property type="match status" value="1"/>
</dbReference>
<accession>A0A6A5YDW7</accession>
<feature type="domain" description="Aminoglycoside phosphotransferase" evidence="1">
    <location>
        <begin position="71"/>
        <end position="293"/>
    </location>
</feature>
<keyword evidence="3" id="KW-1185">Reference proteome</keyword>
<gene>
    <name evidence="2" type="ORF">BDV96DRAFT_655756</name>
</gene>
<evidence type="ECO:0000259" key="1">
    <source>
        <dbReference type="Pfam" id="PF01636"/>
    </source>
</evidence>
<dbReference type="OrthoDB" id="3792302at2759"/>
<dbReference type="EMBL" id="ML977385">
    <property type="protein sequence ID" value="KAF2105296.1"/>
    <property type="molecule type" value="Genomic_DNA"/>
</dbReference>
<dbReference type="SUPFAM" id="SSF56112">
    <property type="entry name" value="Protein kinase-like (PK-like)"/>
    <property type="match status" value="1"/>
</dbReference>
<protein>
    <recommendedName>
        <fullName evidence="1">Aminoglycoside phosphotransferase domain-containing protein</fullName>
    </recommendedName>
</protein>
<proteinExistence type="predicted"/>
<dbReference type="InterPro" id="IPR051678">
    <property type="entry name" value="AGP_Transferase"/>
</dbReference>
<evidence type="ECO:0000313" key="3">
    <source>
        <dbReference type="Proteomes" id="UP000799770"/>
    </source>
</evidence>
<dbReference type="AlphaFoldDB" id="A0A6A5YDW7"/>